<dbReference type="PANTHER" id="PTHR11062">
    <property type="entry name" value="EXOSTOSIN HEPARAN SULFATE GLYCOSYLTRANSFERASE -RELATED"/>
    <property type="match status" value="1"/>
</dbReference>
<evidence type="ECO:0000313" key="8">
    <source>
        <dbReference type="EMBL" id="CAD1835157.1"/>
    </source>
</evidence>
<accession>A0A6V7PWJ9</accession>
<reference evidence="8" key="1">
    <citation type="submission" date="2020-07" db="EMBL/GenBank/DDBJ databases">
        <authorList>
            <person name="Lin J."/>
        </authorList>
    </citation>
    <scope>NUCLEOTIDE SEQUENCE</scope>
</reference>
<dbReference type="AlphaFoldDB" id="A0A6V7PWJ9"/>
<evidence type="ECO:0000259" key="7">
    <source>
        <dbReference type="Pfam" id="PF03016"/>
    </source>
</evidence>
<evidence type="ECO:0000256" key="2">
    <source>
        <dbReference type="ARBA" id="ARBA00010271"/>
    </source>
</evidence>
<feature type="region of interest" description="Disordered" evidence="6">
    <location>
        <begin position="114"/>
        <end position="207"/>
    </location>
</feature>
<keyword evidence="4" id="KW-0735">Signal-anchor</keyword>
<feature type="compositionally biased region" description="Basic and acidic residues" evidence="6">
    <location>
        <begin position="416"/>
        <end position="426"/>
    </location>
</feature>
<keyword evidence="5" id="KW-0333">Golgi apparatus</keyword>
<evidence type="ECO:0000256" key="3">
    <source>
        <dbReference type="ARBA" id="ARBA00022676"/>
    </source>
</evidence>
<dbReference type="Pfam" id="PF03016">
    <property type="entry name" value="Exostosin_GT47"/>
    <property type="match status" value="1"/>
</dbReference>
<keyword evidence="4" id="KW-0812">Transmembrane</keyword>
<keyword evidence="3" id="KW-0808">Transferase</keyword>
<keyword evidence="3" id="KW-0328">Glycosyltransferase</keyword>
<evidence type="ECO:0000256" key="6">
    <source>
        <dbReference type="SAM" id="MobiDB-lite"/>
    </source>
</evidence>
<dbReference type="PANTHER" id="PTHR11062:SF229">
    <property type="entry name" value="GLUCURONOXYLAN GLUCURONOSYLTRANSFERASE IRX7-RELATED"/>
    <property type="match status" value="1"/>
</dbReference>
<evidence type="ECO:0000256" key="5">
    <source>
        <dbReference type="ARBA" id="ARBA00023034"/>
    </source>
</evidence>
<organism evidence="8">
    <name type="scientific">Ananas comosus var. bracteatus</name>
    <name type="common">red pineapple</name>
    <dbReference type="NCBI Taxonomy" id="296719"/>
    <lineage>
        <taxon>Eukaryota</taxon>
        <taxon>Viridiplantae</taxon>
        <taxon>Streptophyta</taxon>
        <taxon>Embryophyta</taxon>
        <taxon>Tracheophyta</taxon>
        <taxon>Spermatophyta</taxon>
        <taxon>Magnoliopsida</taxon>
        <taxon>Liliopsida</taxon>
        <taxon>Poales</taxon>
        <taxon>Bromeliaceae</taxon>
        <taxon>Bromelioideae</taxon>
        <taxon>Ananas</taxon>
    </lineage>
</organism>
<dbReference type="InterPro" id="IPR040911">
    <property type="entry name" value="Exostosin_GT47"/>
</dbReference>
<name>A0A6V7PWJ9_ANACO</name>
<comment type="subcellular location">
    <subcellularLocation>
        <location evidence="1">Golgi apparatus membrane</location>
        <topology evidence="1">Single-pass type II membrane protein</topology>
    </subcellularLocation>
</comment>
<feature type="region of interest" description="Disordered" evidence="6">
    <location>
        <begin position="407"/>
        <end position="426"/>
    </location>
</feature>
<comment type="similarity">
    <text evidence="2">Belongs to the glycosyltransferase 47 family.</text>
</comment>
<proteinExistence type="inferred from homology"/>
<dbReference type="EMBL" id="LR862153">
    <property type="protein sequence ID" value="CAD1835157.1"/>
    <property type="molecule type" value="Genomic_DNA"/>
</dbReference>
<evidence type="ECO:0000256" key="4">
    <source>
        <dbReference type="ARBA" id="ARBA00022968"/>
    </source>
</evidence>
<protein>
    <recommendedName>
        <fullName evidence="7">Exostosin GT47 domain-containing protein</fullName>
    </recommendedName>
</protein>
<feature type="compositionally biased region" description="Pro residues" evidence="6">
    <location>
        <begin position="133"/>
        <end position="166"/>
    </location>
</feature>
<dbReference type="GO" id="GO:0000139">
    <property type="term" value="C:Golgi membrane"/>
    <property type="evidence" value="ECO:0007669"/>
    <property type="project" value="UniProtKB-SubCell"/>
</dbReference>
<evidence type="ECO:0000256" key="1">
    <source>
        <dbReference type="ARBA" id="ARBA00004323"/>
    </source>
</evidence>
<dbReference type="InterPro" id="IPR004263">
    <property type="entry name" value="Exostosin"/>
</dbReference>
<feature type="compositionally biased region" description="Low complexity" evidence="6">
    <location>
        <begin position="37"/>
        <end position="65"/>
    </location>
</feature>
<sequence length="426" mass="48021">MAPVALPLPLPLLLHGDLFVPSFLLLLPPLRTTLPLKTTPRALSDNPIATTTTSSNTSASSSSSSPPLRIYVYDLPRGTTGTGCRIRGAGATCSRRRWRSTRRCWRTATAPWTRRAPTCSSSPSTSPATSRPHGPPLAPPRPPPPLLRRPPPLLPLPLLEPLPRPRPPLRRLPRLRRLLPPHGGRRRRRRHPRFLKALHPPPDLRLPPPPPCQQAAHVVIPPYVSPDIALHLPRPRRRPPRHLGLLPRQDGGPPQEHQRPLLQQEGEDGDIGEVRGNPRFYLKRKRYAGYRAEIARSVFCLCPLGWAPWSPRLVEAVVLGCVPVVIADDIRLPFPEVVRWEEISLAVPERDVARLEAVLDHVAATNLSEIQRNLWDPAKRRALLFHRPMEEGDATWQAMRELRGMLGRSRRRRRPRGESGADTWRR</sequence>
<feature type="region of interest" description="Disordered" evidence="6">
    <location>
        <begin position="37"/>
        <end position="66"/>
    </location>
</feature>
<gene>
    <name evidence="8" type="ORF">CB5_LOCUS18368</name>
</gene>
<feature type="compositionally biased region" description="Low complexity" evidence="6">
    <location>
        <begin position="114"/>
        <end position="132"/>
    </location>
</feature>
<feature type="region of interest" description="Disordered" evidence="6">
    <location>
        <begin position="231"/>
        <end position="273"/>
    </location>
</feature>
<feature type="compositionally biased region" description="Basic residues" evidence="6">
    <location>
        <begin position="167"/>
        <end position="196"/>
    </location>
</feature>
<dbReference type="GO" id="GO:0010417">
    <property type="term" value="P:glucuronoxylan biosynthetic process"/>
    <property type="evidence" value="ECO:0007669"/>
    <property type="project" value="TreeGrafter"/>
</dbReference>
<dbReference type="GO" id="GO:0016757">
    <property type="term" value="F:glycosyltransferase activity"/>
    <property type="evidence" value="ECO:0007669"/>
    <property type="project" value="UniProtKB-KW"/>
</dbReference>
<feature type="domain" description="Exostosin GT47" evidence="7">
    <location>
        <begin position="283"/>
        <end position="360"/>
    </location>
</feature>